<comment type="caution">
    <text evidence="5">The sequence shown here is derived from an EMBL/GenBank/DDBJ whole genome shotgun (WGS) entry which is preliminary data.</text>
</comment>
<reference evidence="5 6" key="1">
    <citation type="submission" date="2009-05" db="EMBL/GenBank/DDBJ databases">
        <authorList>
            <person name="Setubal J.C."/>
            <person name="Boyle S."/>
            <person name="Crasta O.R."/>
            <person name="Gillespie J.J."/>
            <person name="Kenyon R.W."/>
            <person name="Lu J."/>
            <person name="Mane S."/>
            <person name="Nagrani S."/>
            <person name="Shallom J.M."/>
            <person name="Shallom S."/>
            <person name="Shukla M."/>
            <person name="Snyder E.E."/>
            <person name="Sobral B.W."/>
            <person name="Wattam A.R."/>
            <person name="Will R."/>
            <person name="Williams K."/>
            <person name="Yoo H."/>
            <person name="Munk C."/>
            <person name="Tapia R."/>
            <person name="Green L."/>
            <person name="Rogers Y."/>
            <person name="Detter J.C."/>
            <person name="Bruce D."/>
            <person name="Brettin T.S."/>
            <person name="Tsolis R."/>
        </authorList>
    </citation>
    <scope>NUCLEOTIDE SEQUENCE [LARGE SCALE GENOMIC DNA]</scope>
    <source>
        <strain evidence="5 6">LMG 3301</strain>
    </source>
</reference>
<gene>
    <name evidence="2" type="primary">ku</name>
    <name evidence="5" type="ORF">OINT_1000853</name>
</gene>
<dbReference type="InterPro" id="IPR009187">
    <property type="entry name" value="Prok_Ku"/>
</dbReference>
<dbReference type="HAMAP" id="MF_01875">
    <property type="entry name" value="Prokaryotic_Ku"/>
    <property type="match status" value="1"/>
</dbReference>
<dbReference type="NCBIfam" id="TIGR02772">
    <property type="entry name" value="Ku_bact"/>
    <property type="match status" value="1"/>
</dbReference>
<evidence type="ECO:0000256" key="2">
    <source>
        <dbReference type="HAMAP-Rule" id="MF_01875"/>
    </source>
</evidence>
<proteinExistence type="inferred from homology"/>
<feature type="domain" description="Ku" evidence="4">
    <location>
        <begin position="105"/>
        <end position="238"/>
    </location>
</feature>
<organism evidence="5 6">
    <name type="scientific">Brucella intermedia LMG 3301</name>
    <dbReference type="NCBI Taxonomy" id="641118"/>
    <lineage>
        <taxon>Bacteria</taxon>
        <taxon>Pseudomonadati</taxon>
        <taxon>Pseudomonadota</taxon>
        <taxon>Alphaproteobacteria</taxon>
        <taxon>Hyphomicrobiales</taxon>
        <taxon>Brucellaceae</taxon>
        <taxon>Brucella/Ochrobactrum group</taxon>
        <taxon>Brucella</taxon>
    </lineage>
</organism>
<dbReference type="SUPFAM" id="SSF100939">
    <property type="entry name" value="SPOC domain-like"/>
    <property type="match status" value="1"/>
</dbReference>
<dbReference type="EMBL" id="ACQA01000001">
    <property type="protein sequence ID" value="EEQ95479.1"/>
    <property type="molecule type" value="Genomic_DNA"/>
</dbReference>
<dbReference type="AlphaFoldDB" id="C4WFV1"/>
<dbReference type="GO" id="GO:0006303">
    <property type="term" value="P:double-strand break repair via nonhomologous end joining"/>
    <property type="evidence" value="ECO:0007669"/>
    <property type="project" value="UniProtKB-UniRule"/>
</dbReference>
<dbReference type="InterPro" id="IPR006164">
    <property type="entry name" value="DNA_bd_Ku70/Ku80"/>
</dbReference>
<comment type="function">
    <text evidence="2">With LigD forms a non-homologous end joining (NHEJ) DNA repair enzyme, which repairs dsDNA breaks with reduced fidelity. Binds linear dsDNA with 5'- and 3'- overhangs but not closed circular dsDNA nor ssDNA. Recruits and stimulates the ligase activity of LigD.</text>
</comment>
<dbReference type="InterPro" id="IPR016194">
    <property type="entry name" value="SPOC-like_C_dom_sf"/>
</dbReference>
<dbReference type="PANTHER" id="PTHR41251:SF1">
    <property type="entry name" value="NON-HOMOLOGOUS END JOINING PROTEIN KU"/>
    <property type="match status" value="1"/>
</dbReference>
<evidence type="ECO:0000256" key="1">
    <source>
        <dbReference type="ARBA" id="ARBA00023125"/>
    </source>
</evidence>
<dbReference type="Pfam" id="PF02735">
    <property type="entry name" value="Ku"/>
    <property type="match status" value="1"/>
</dbReference>
<evidence type="ECO:0000259" key="4">
    <source>
        <dbReference type="SMART" id="SM00559"/>
    </source>
</evidence>
<protein>
    <recommendedName>
        <fullName evidence="2">Non-homologous end joining protein Ku</fullName>
    </recommendedName>
</protein>
<dbReference type="GO" id="GO:0006310">
    <property type="term" value="P:DNA recombination"/>
    <property type="evidence" value="ECO:0007669"/>
    <property type="project" value="UniProtKB-KW"/>
</dbReference>
<dbReference type="HOGENOM" id="CLU_048975_0_0_5"/>
<dbReference type="PANTHER" id="PTHR41251">
    <property type="entry name" value="NON-HOMOLOGOUS END JOINING PROTEIN KU"/>
    <property type="match status" value="1"/>
</dbReference>
<keyword evidence="2" id="KW-0233">DNA recombination</keyword>
<dbReference type="CDD" id="cd00789">
    <property type="entry name" value="KU_like"/>
    <property type="match status" value="1"/>
</dbReference>
<evidence type="ECO:0000313" key="6">
    <source>
        <dbReference type="Proteomes" id="UP000004386"/>
    </source>
</evidence>
<dbReference type="PIRSF" id="PIRSF006493">
    <property type="entry name" value="Prok_Ku"/>
    <property type="match status" value="1"/>
</dbReference>
<comment type="subunit">
    <text evidence="2">Homodimer. Interacts with LigD.</text>
</comment>
<name>C4WFV1_9HYPH</name>
<keyword evidence="2" id="KW-0234">DNA repair</keyword>
<dbReference type="SMART" id="SM00559">
    <property type="entry name" value="Ku78"/>
    <property type="match status" value="1"/>
</dbReference>
<evidence type="ECO:0000313" key="5">
    <source>
        <dbReference type="EMBL" id="EEQ95479.1"/>
    </source>
</evidence>
<evidence type="ECO:0000256" key="3">
    <source>
        <dbReference type="SAM" id="MobiDB-lite"/>
    </source>
</evidence>
<dbReference type="Proteomes" id="UP000004386">
    <property type="component" value="Unassembled WGS sequence"/>
</dbReference>
<keyword evidence="2" id="KW-0227">DNA damage</keyword>
<comment type="similarity">
    <text evidence="2">Belongs to the prokaryotic Ku family.</text>
</comment>
<dbReference type="GO" id="GO:0003690">
    <property type="term" value="F:double-stranded DNA binding"/>
    <property type="evidence" value="ECO:0007669"/>
    <property type="project" value="UniProtKB-UniRule"/>
</dbReference>
<feature type="region of interest" description="Disordered" evidence="3">
    <location>
        <begin position="275"/>
        <end position="298"/>
    </location>
</feature>
<dbReference type="Gene3D" id="2.40.290.10">
    <property type="match status" value="1"/>
</dbReference>
<accession>C4WFV1</accession>
<sequence length="317" mass="35760">MVGDFSSNGKPRSYSSSRITTMSLDWFPACTNPVRNHLAASRLSCSPEDQIVPHSFWKGYLKLSLVTCAVELTPATSESEKVRFHTLNAETGNRVISRYVDSVTHKPVRDDDEVRGFEKEDGSYIVLEEDELEAVALESTRTIDIDKFVPRDSIGWIWYDKPHYLAPSDKVGQEAFSVIREAMEKSSVSGLARLVMYRRERAVLLEPRGPGIVLWTLRFGDEVRNADDYFSAIEEGKLDTKLLSMVRKLIKDKTEDWNPDFLQDPVQKNLQSMITAKKKKKPATSPKSRKTEPASGGNVINIMDALRKSLAKEGKKS</sequence>
<keyword evidence="1 2" id="KW-0238">DNA-binding</keyword>